<organism evidence="3 4">
    <name type="scientific">Paenibacillus profundus</name>
    <dbReference type="NCBI Taxonomy" id="1173085"/>
    <lineage>
        <taxon>Bacteria</taxon>
        <taxon>Bacillati</taxon>
        <taxon>Bacillota</taxon>
        <taxon>Bacilli</taxon>
        <taxon>Bacillales</taxon>
        <taxon>Paenibacillaceae</taxon>
        <taxon>Paenibacillus</taxon>
    </lineage>
</organism>
<sequence>MKKRIGIIGLGDIAQKAYLPVLGKHEGIDIAGIMSRTPSTVEKIGQQYRISGRCTDVNELLQLDLDAVFIHTPTDTHENVVTTCLERGVHVYVDKPLSYDINASERMAEAALKHDRLLAVGFNRRFAPMYQEARDWMEEVGGFDLCIVQKHRTRQQSMSADKTLYDDLIHMIDLLLWCGAKPYELASYMQEQDQEGRLLHAAGSVAFSRSMALFSMNRRAGADVERLELHGGGRTAEITNLESAVWNDRNSGQQIRRFSSWDTIGYRRGFEGVVNHFLQSLDNPKHCTIAADRVMDTHQLIEKLIESYKNSQGTI</sequence>
<comment type="caution">
    <text evidence="3">The sequence shown here is derived from an EMBL/GenBank/DDBJ whole genome shotgun (WGS) entry which is preliminary data.</text>
</comment>
<proteinExistence type="predicted"/>
<dbReference type="InterPro" id="IPR036291">
    <property type="entry name" value="NAD(P)-bd_dom_sf"/>
</dbReference>
<dbReference type="InterPro" id="IPR048477">
    <property type="entry name" value="YceM-like_C"/>
</dbReference>
<evidence type="ECO:0000313" key="3">
    <source>
        <dbReference type="EMBL" id="MCE5169971.1"/>
    </source>
</evidence>
<evidence type="ECO:0000259" key="1">
    <source>
        <dbReference type="Pfam" id="PF01408"/>
    </source>
</evidence>
<name>A0ABS8YI10_9BACL</name>
<dbReference type="SUPFAM" id="SSF51735">
    <property type="entry name" value="NAD(P)-binding Rossmann-fold domains"/>
    <property type="match status" value="1"/>
</dbReference>
<dbReference type="InterPro" id="IPR051317">
    <property type="entry name" value="Gfo/Idh/MocA_oxidoreduct"/>
</dbReference>
<protein>
    <submittedName>
        <fullName evidence="3">Gfo/Idh/MocA family oxidoreductase</fullName>
    </submittedName>
</protein>
<dbReference type="PANTHER" id="PTHR43708:SF4">
    <property type="entry name" value="OXIDOREDUCTASE YCEM-RELATED"/>
    <property type="match status" value="1"/>
</dbReference>
<keyword evidence="4" id="KW-1185">Reference proteome</keyword>
<dbReference type="EMBL" id="JAJNBZ010000007">
    <property type="protein sequence ID" value="MCE5169971.1"/>
    <property type="molecule type" value="Genomic_DNA"/>
</dbReference>
<dbReference type="Pfam" id="PF01408">
    <property type="entry name" value="GFO_IDH_MocA"/>
    <property type="match status" value="1"/>
</dbReference>
<feature type="domain" description="Gfo/Idh/MocA-like oxidoreductase N-terminal" evidence="1">
    <location>
        <begin position="4"/>
        <end position="122"/>
    </location>
</feature>
<dbReference type="SUPFAM" id="SSF55347">
    <property type="entry name" value="Glyceraldehyde-3-phosphate dehydrogenase-like, C-terminal domain"/>
    <property type="match status" value="1"/>
</dbReference>
<dbReference type="InterPro" id="IPR000683">
    <property type="entry name" value="Gfo/Idh/MocA-like_OxRdtase_N"/>
</dbReference>
<reference evidence="3 4" key="1">
    <citation type="submission" date="2021-11" db="EMBL/GenBank/DDBJ databases">
        <title>Draft genome sequence of Paenibacillus profundus YoMME, a new Gram-positive bacteria with exoelectrogenic properties.</title>
        <authorList>
            <person name="Hubenova Y."/>
            <person name="Hubenova E."/>
            <person name="Manasiev Y."/>
            <person name="Peykov S."/>
            <person name="Mitov M."/>
        </authorList>
    </citation>
    <scope>NUCLEOTIDE SEQUENCE [LARGE SCALE GENOMIC DNA]</scope>
    <source>
        <strain evidence="3 4">YoMME</strain>
    </source>
</reference>
<feature type="domain" description="YceM-like C-terminal" evidence="2">
    <location>
        <begin position="128"/>
        <end position="244"/>
    </location>
</feature>
<dbReference type="Gene3D" id="3.40.50.720">
    <property type="entry name" value="NAD(P)-binding Rossmann-like Domain"/>
    <property type="match status" value="1"/>
</dbReference>
<dbReference type="PANTHER" id="PTHR43708">
    <property type="entry name" value="CONSERVED EXPRESSED OXIDOREDUCTASE (EUROFUNG)"/>
    <property type="match status" value="1"/>
</dbReference>
<dbReference type="Proteomes" id="UP001199916">
    <property type="component" value="Unassembled WGS sequence"/>
</dbReference>
<accession>A0ABS8YI10</accession>
<dbReference type="RefSeq" id="WP_233696834.1">
    <property type="nucleotide sequence ID" value="NZ_JAJNBZ010000007.1"/>
</dbReference>
<evidence type="ECO:0000313" key="4">
    <source>
        <dbReference type="Proteomes" id="UP001199916"/>
    </source>
</evidence>
<gene>
    <name evidence="3" type="ORF">LQV63_11685</name>
</gene>
<dbReference type="Gene3D" id="3.30.360.10">
    <property type="entry name" value="Dihydrodipicolinate Reductase, domain 2"/>
    <property type="match status" value="1"/>
</dbReference>
<evidence type="ECO:0000259" key="2">
    <source>
        <dbReference type="Pfam" id="PF21378"/>
    </source>
</evidence>
<dbReference type="Pfam" id="PF21378">
    <property type="entry name" value="YceM-like_C"/>
    <property type="match status" value="1"/>
</dbReference>